<protein>
    <recommendedName>
        <fullName evidence="3">Secreted protein</fullName>
    </recommendedName>
</protein>
<keyword evidence="2" id="KW-1185">Reference proteome</keyword>
<dbReference type="AlphaFoldDB" id="A0AAV4NZM1"/>
<evidence type="ECO:0000313" key="2">
    <source>
        <dbReference type="Proteomes" id="UP001054837"/>
    </source>
</evidence>
<dbReference type="Proteomes" id="UP001054837">
    <property type="component" value="Unassembled WGS sequence"/>
</dbReference>
<organism evidence="1 2">
    <name type="scientific">Caerostris darwini</name>
    <dbReference type="NCBI Taxonomy" id="1538125"/>
    <lineage>
        <taxon>Eukaryota</taxon>
        <taxon>Metazoa</taxon>
        <taxon>Ecdysozoa</taxon>
        <taxon>Arthropoda</taxon>
        <taxon>Chelicerata</taxon>
        <taxon>Arachnida</taxon>
        <taxon>Araneae</taxon>
        <taxon>Araneomorphae</taxon>
        <taxon>Entelegynae</taxon>
        <taxon>Araneoidea</taxon>
        <taxon>Araneidae</taxon>
        <taxon>Caerostris</taxon>
    </lineage>
</organism>
<reference evidence="1 2" key="1">
    <citation type="submission" date="2021-06" db="EMBL/GenBank/DDBJ databases">
        <title>Caerostris darwini draft genome.</title>
        <authorList>
            <person name="Kono N."/>
            <person name="Arakawa K."/>
        </authorList>
    </citation>
    <scope>NUCLEOTIDE SEQUENCE [LARGE SCALE GENOMIC DNA]</scope>
</reference>
<evidence type="ECO:0000313" key="1">
    <source>
        <dbReference type="EMBL" id="GIX90193.1"/>
    </source>
</evidence>
<dbReference type="EMBL" id="BPLQ01002227">
    <property type="protein sequence ID" value="GIX90193.1"/>
    <property type="molecule type" value="Genomic_DNA"/>
</dbReference>
<gene>
    <name evidence="1" type="ORF">CDAR_559341</name>
</gene>
<sequence length="95" mass="10480">MQFNAPFPPPLPLPFPIAAVCLAPQFRPRLCALLHIHSQQTSLILSPHLYSAPRVPEGTGINCKGHCPLLPHAHTHTVKRRLPQVRCFQVIAPNG</sequence>
<proteinExistence type="predicted"/>
<comment type="caution">
    <text evidence="1">The sequence shown here is derived from an EMBL/GenBank/DDBJ whole genome shotgun (WGS) entry which is preliminary data.</text>
</comment>
<accession>A0AAV4NZM1</accession>
<name>A0AAV4NZM1_9ARAC</name>
<evidence type="ECO:0008006" key="3">
    <source>
        <dbReference type="Google" id="ProtNLM"/>
    </source>
</evidence>